<keyword evidence="4" id="KW-0456">Lyase</keyword>
<dbReference type="Gene3D" id="2.60.120.200">
    <property type="match status" value="1"/>
</dbReference>
<evidence type="ECO:0000259" key="3">
    <source>
        <dbReference type="Pfam" id="PF14200"/>
    </source>
</evidence>
<protein>
    <submittedName>
        <fullName evidence="4">Alginate lyase</fullName>
    </submittedName>
</protein>
<dbReference type="SMR" id="A0A4R3IAG3"/>
<accession>A0A4R3IAG3</accession>
<dbReference type="SUPFAM" id="SSF50370">
    <property type="entry name" value="Ricin B-like lectins"/>
    <property type="match status" value="1"/>
</dbReference>
<gene>
    <name evidence="4" type="ORF">BCF53_102316</name>
</gene>
<evidence type="ECO:0000313" key="4">
    <source>
        <dbReference type="EMBL" id="TCS43290.1"/>
    </source>
</evidence>
<feature type="domain" description="Ricin B lectin" evidence="3">
    <location>
        <begin position="61"/>
        <end position="149"/>
    </location>
</feature>
<dbReference type="RefSeq" id="WP_207902641.1">
    <property type="nucleotide sequence ID" value="NZ_SLZR01000002.1"/>
</dbReference>
<proteinExistence type="predicted"/>
<dbReference type="CDD" id="cd00161">
    <property type="entry name" value="beta-trefoil_Ricin-like"/>
    <property type="match status" value="1"/>
</dbReference>
<feature type="signal peptide" evidence="1">
    <location>
        <begin position="1"/>
        <end position="21"/>
    </location>
</feature>
<dbReference type="EMBL" id="SLZR01000002">
    <property type="protein sequence ID" value="TCS43290.1"/>
    <property type="molecule type" value="Genomic_DNA"/>
</dbReference>
<organism evidence="4 5">
    <name type="scientific">Reinekea marinisedimentorum</name>
    <dbReference type="NCBI Taxonomy" id="230495"/>
    <lineage>
        <taxon>Bacteria</taxon>
        <taxon>Pseudomonadati</taxon>
        <taxon>Pseudomonadota</taxon>
        <taxon>Gammaproteobacteria</taxon>
        <taxon>Oceanospirillales</taxon>
        <taxon>Saccharospirillaceae</taxon>
        <taxon>Reinekea</taxon>
    </lineage>
</organism>
<dbReference type="InterPro" id="IPR014895">
    <property type="entry name" value="Alginate_lyase_2"/>
</dbReference>
<dbReference type="Gene3D" id="2.80.10.50">
    <property type="match status" value="1"/>
</dbReference>
<dbReference type="Pfam" id="PF08787">
    <property type="entry name" value="Alginate_lyase2"/>
    <property type="match status" value="1"/>
</dbReference>
<evidence type="ECO:0000259" key="2">
    <source>
        <dbReference type="Pfam" id="PF08787"/>
    </source>
</evidence>
<dbReference type="AlphaFoldDB" id="A0A4R3IAG3"/>
<sequence>MRFKKITALSVLAVSIATAQAATFVMEKNGTGYSIDGNWYSKQEGQQVYLWSTDSEYDNVNQHWVQLNRGDGYYSYKKYNTTLCLDGGDGGSNYQAITLEQCDEDNYDQHWEKSKVYSGTEIYQFIKRNNTSYAIDGSGSPSNGKGIYLYKTNSANANQQWDLTNIDDLSSGSTTTTGDYDLDASAAPSENFDLTDWYLSVPTDTDDNGYADSVKEDELNDSYESDYFYTDDDTGAMVFECTVGGYKTSSGTDYTRVELREMLRRGDTSIDTEDKENNWAFSSISSSDQDDFGGINGIMNATLAVNKVTTTSSTDYQVGRIIVGQIHAEDNEPIRLYYHKQPNSERGAVYFAHEPADGYGEEQWYNLLGNFIDEDNNEYYDDLSDLDPSDGIELDEVFSYSIEVDGDMLMVTISQDGEQLAYREVDMADSGYDNSDDFMYFKAGIYLNDKTSDEDDTAKASFYVLENDHENYDDDSDLM</sequence>
<feature type="domain" description="Alginate lyase 2" evidence="2">
    <location>
        <begin position="192"/>
        <end position="469"/>
    </location>
</feature>
<name>A0A4R3IAG3_9GAMM</name>
<feature type="chain" id="PRO_5020313029" evidence="1">
    <location>
        <begin position="22"/>
        <end position="479"/>
    </location>
</feature>
<reference evidence="4 5" key="1">
    <citation type="submission" date="2019-03" db="EMBL/GenBank/DDBJ databases">
        <title>Genomic Encyclopedia of Archaeal and Bacterial Type Strains, Phase II (KMG-II): from individual species to whole genera.</title>
        <authorList>
            <person name="Goeker M."/>
        </authorList>
    </citation>
    <scope>NUCLEOTIDE SEQUENCE [LARGE SCALE GENOMIC DNA]</scope>
    <source>
        <strain evidence="4 5">DSM 15388</strain>
    </source>
</reference>
<dbReference type="Proteomes" id="UP000295793">
    <property type="component" value="Unassembled WGS sequence"/>
</dbReference>
<dbReference type="SUPFAM" id="SSF49899">
    <property type="entry name" value="Concanavalin A-like lectins/glucanases"/>
    <property type="match status" value="1"/>
</dbReference>
<dbReference type="GO" id="GO:0016829">
    <property type="term" value="F:lyase activity"/>
    <property type="evidence" value="ECO:0007669"/>
    <property type="project" value="UniProtKB-KW"/>
</dbReference>
<dbReference type="Pfam" id="PF14200">
    <property type="entry name" value="RicinB_lectin_2"/>
    <property type="match status" value="1"/>
</dbReference>
<keyword evidence="1" id="KW-0732">Signal</keyword>
<evidence type="ECO:0000313" key="5">
    <source>
        <dbReference type="Proteomes" id="UP000295793"/>
    </source>
</evidence>
<comment type="caution">
    <text evidence="4">The sequence shown here is derived from an EMBL/GenBank/DDBJ whole genome shotgun (WGS) entry which is preliminary data.</text>
</comment>
<dbReference type="PROSITE" id="PS50231">
    <property type="entry name" value="RICIN_B_LECTIN"/>
    <property type="match status" value="1"/>
</dbReference>
<dbReference type="InterPro" id="IPR035992">
    <property type="entry name" value="Ricin_B-like_lectins"/>
</dbReference>
<dbReference type="InterPro" id="IPR013320">
    <property type="entry name" value="ConA-like_dom_sf"/>
</dbReference>
<keyword evidence="5" id="KW-1185">Reference proteome</keyword>
<dbReference type="InterPro" id="IPR000772">
    <property type="entry name" value="Ricin_B_lectin"/>
</dbReference>
<evidence type="ECO:0000256" key="1">
    <source>
        <dbReference type="SAM" id="SignalP"/>
    </source>
</evidence>